<keyword evidence="3" id="KW-0012">Acyltransferase</keyword>
<evidence type="ECO:0000256" key="1">
    <source>
        <dbReference type="ARBA" id="ARBA00009861"/>
    </source>
</evidence>
<proteinExistence type="inferred from homology"/>
<sequence length="90" mass="10355">MEEVEREVIKPATPSTNDRLQLSLLDLMNSPANVPVIFFYETDDEDVAPEIISAKLKSSLSQTLSRFYPLAGRREGITMHQLQRRRSRLH</sequence>
<evidence type="ECO:0000313" key="4">
    <source>
        <dbReference type="EMBL" id="CAH8307447.1"/>
    </source>
</evidence>
<dbReference type="Pfam" id="PF02458">
    <property type="entry name" value="Transferase"/>
    <property type="match status" value="1"/>
</dbReference>
<dbReference type="EMBL" id="CAKOAT010067377">
    <property type="protein sequence ID" value="CAH8307447.1"/>
    <property type="molecule type" value="Genomic_DNA"/>
</dbReference>
<protein>
    <submittedName>
        <fullName evidence="4">Uncharacterized protein</fullName>
    </submittedName>
</protein>
<evidence type="ECO:0000256" key="3">
    <source>
        <dbReference type="ARBA" id="ARBA00023315"/>
    </source>
</evidence>
<name>A0ABC8IZX6_ERUVS</name>
<dbReference type="AlphaFoldDB" id="A0ABC8IZX6"/>
<accession>A0ABC8IZX6</accession>
<dbReference type="Gene3D" id="3.30.559.10">
    <property type="entry name" value="Chloramphenicol acetyltransferase-like domain"/>
    <property type="match status" value="1"/>
</dbReference>
<comment type="similarity">
    <text evidence="1">Belongs to the plant acyltransferase family.</text>
</comment>
<dbReference type="PANTHER" id="PTHR31623:SF122">
    <property type="entry name" value="HXXXD-TYPE ACYL-TRANSFERASE FAMILY PROTEIN"/>
    <property type="match status" value="1"/>
</dbReference>
<comment type="caution">
    <text evidence="4">The sequence shown here is derived from an EMBL/GenBank/DDBJ whole genome shotgun (WGS) entry which is preliminary data.</text>
</comment>
<dbReference type="Proteomes" id="UP001642260">
    <property type="component" value="Unassembled WGS sequence"/>
</dbReference>
<gene>
    <name evidence="4" type="ORF">ERUC_LOCUS4928</name>
</gene>
<keyword evidence="2" id="KW-0808">Transferase</keyword>
<evidence type="ECO:0000256" key="2">
    <source>
        <dbReference type="ARBA" id="ARBA00022679"/>
    </source>
</evidence>
<dbReference type="PANTHER" id="PTHR31623">
    <property type="entry name" value="F21J9.9"/>
    <property type="match status" value="1"/>
</dbReference>
<dbReference type="GO" id="GO:0016746">
    <property type="term" value="F:acyltransferase activity"/>
    <property type="evidence" value="ECO:0007669"/>
    <property type="project" value="UniProtKB-KW"/>
</dbReference>
<dbReference type="InterPro" id="IPR023213">
    <property type="entry name" value="CAT-like_dom_sf"/>
</dbReference>
<keyword evidence="5" id="KW-1185">Reference proteome</keyword>
<organism evidence="4 5">
    <name type="scientific">Eruca vesicaria subsp. sativa</name>
    <name type="common">Garden rocket</name>
    <name type="synonym">Eruca sativa</name>
    <dbReference type="NCBI Taxonomy" id="29727"/>
    <lineage>
        <taxon>Eukaryota</taxon>
        <taxon>Viridiplantae</taxon>
        <taxon>Streptophyta</taxon>
        <taxon>Embryophyta</taxon>
        <taxon>Tracheophyta</taxon>
        <taxon>Spermatophyta</taxon>
        <taxon>Magnoliopsida</taxon>
        <taxon>eudicotyledons</taxon>
        <taxon>Gunneridae</taxon>
        <taxon>Pentapetalae</taxon>
        <taxon>rosids</taxon>
        <taxon>malvids</taxon>
        <taxon>Brassicales</taxon>
        <taxon>Brassicaceae</taxon>
        <taxon>Brassiceae</taxon>
        <taxon>Eruca</taxon>
    </lineage>
</organism>
<reference evidence="4 5" key="1">
    <citation type="submission" date="2022-03" db="EMBL/GenBank/DDBJ databases">
        <authorList>
            <person name="Macdonald S."/>
            <person name="Ahmed S."/>
            <person name="Newling K."/>
        </authorList>
    </citation>
    <scope>NUCLEOTIDE SEQUENCE [LARGE SCALE GENOMIC DNA]</scope>
</reference>
<evidence type="ECO:0000313" key="5">
    <source>
        <dbReference type="Proteomes" id="UP001642260"/>
    </source>
</evidence>